<evidence type="ECO:0000313" key="5">
    <source>
        <dbReference type="EMBL" id="MTD60199.1"/>
    </source>
</evidence>
<keyword evidence="2" id="KW-0238">DNA-binding</keyword>
<dbReference type="PROSITE" id="PS51000">
    <property type="entry name" value="HTH_DEOR_2"/>
    <property type="match status" value="1"/>
</dbReference>
<dbReference type="InterPro" id="IPR018356">
    <property type="entry name" value="Tscrpt_reg_HTH_DeoR_CS"/>
</dbReference>
<gene>
    <name evidence="5" type="ORF">GKZ57_02695</name>
</gene>
<dbReference type="Pfam" id="PF08220">
    <property type="entry name" value="HTH_DeoR"/>
    <property type="match status" value="1"/>
</dbReference>
<dbReference type="RefSeq" id="WP_118511062.1">
    <property type="nucleotide sequence ID" value="NZ_WMBC01000001.1"/>
</dbReference>
<dbReference type="GO" id="GO:0003677">
    <property type="term" value="F:DNA binding"/>
    <property type="evidence" value="ECO:0007669"/>
    <property type="project" value="UniProtKB-KW"/>
</dbReference>
<dbReference type="InterPro" id="IPR036388">
    <property type="entry name" value="WH-like_DNA-bd_sf"/>
</dbReference>
<feature type="domain" description="HTH deoR-type" evidence="4">
    <location>
        <begin position="3"/>
        <end position="58"/>
    </location>
</feature>
<dbReference type="Gene3D" id="3.40.50.1360">
    <property type="match status" value="1"/>
</dbReference>
<name>A0A844GGD3_9FIRM</name>
<dbReference type="InterPro" id="IPR014036">
    <property type="entry name" value="DeoR-like_C"/>
</dbReference>
<evidence type="ECO:0000256" key="1">
    <source>
        <dbReference type="ARBA" id="ARBA00023015"/>
    </source>
</evidence>
<reference evidence="5 6" key="1">
    <citation type="submission" date="2019-11" db="EMBL/GenBank/DDBJ databases">
        <title>Draft genome sequence of Blautia luti DSM 14534T, isolated from human stool.</title>
        <authorList>
            <person name="Ortiz R."/>
            <person name="Melis-Arcos F."/>
            <person name="Covarrubias P."/>
            <person name="Cardenas J.P."/>
            <person name="Perez-Donoso J."/>
            <person name="Almonacid D."/>
        </authorList>
    </citation>
    <scope>NUCLEOTIDE SEQUENCE [LARGE SCALE GENOMIC DNA]</scope>
    <source>
        <strain evidence="5 6">DSM 14534</strain>
    </source>
</reference>
<dbReference type="SMART" id="SM01134">
    <property type="entry name" value="DeoRC"/>
    <property type="match status" value="1"/>
</dbReference>
<dbReference type="PRINTS" id="PR00037">
    <property type="entry name" value="HTHLACR"/>
</dbReference>
<evidence type="ECO:0000256" key="2">
    <source>
        <dbReference type="ARBA" id="ARBA00023125"/>
    </source>
</evidence>
<dbReference type="EMBL" id="WMBC01000001">
    <property type="protein sequence ID" value="MTD60199.1"/>
    <property type="molecule type" value="Genomic_DNA"/>
</dbReference>
<dbReference type="SUPFAM" id="SSF46785">
    <property type="entry name" value="Winged helix' DNA-binding domain"/>
    <property type="match status" value="1"/>
</dbReference>
<evidence type="ECO:0000313" key="6">
    <source>
        <dbReference type="Proteomes" id="UP000437824"/>
    </source>
</evidence>
<dbReference type="PANTHER" id="PTHR30363:SF44">
    <property type="entry name" value="AGA OPERON TRANSCRIPTIONAL REPRESSOR-RELATED"/>
    <property type="match status" value="1"/>
</dbReference>
<dbReference type="SUPFAM" id="SSF100950">
    <property type="entry name" value="NagB/RpiA/CoA transferase-like"/>
    <property type="match status" value="1"/>
</dbReference>
<dbReference type="AlphaFoldDB" id="A0A844GGD3"/>
<keyword evidence="3" id="KW-0804">Transcription</keyword>
<keyword evidence="1" id="KW-0805">Transcription regulation</keyword>
<dbReference type="InterPro" id="IPR036390">
    <property type="entry name" value="WH_DNA-bd_sf"/>
</dbReference>
<dbReference type="InterPro" id="IPR001034">
    <property type="entry name" value="DeoR_HTH"/>
</dbReference>
<organism evidence="5 6">
    <name type="scientific">Blautia luti DSM 14534 = JCM 17040</name>
    <dbReference type="NCBI Taxonomy" id="649762"/>
    <lineage>
        <taxon>Bacteria</taxon>
        <taxon>Bacillati</taxon>
        <taxon>Bacillota</taxon>
        <taxon>Clostridia</taxon>
        <taxon>Lachnospirales</taxon>
        <taxon>Lachnospiraceae</taxon>
        <taxon>Blautia</taxon>
    </lineage>
</organism>
<evidence type="ECO:0000256" key="3">
    <source>
        <dbReference type="ARBA" id="ARBA00023163"/>
    </source>
</evidence>
<dbReference type="InterPro" id="IPR050313">
    <property type="entry name" value="Carb_Metab_HTH_regulators"/>
</dbReference>
<dbReference type="Proteomes" id="UP000437824">
    <property type="component" value="Unassembled WGS sequence"/>
</dbReference>
<comment type="caution">
    <text evidence="5">The sequence shown here is derived from an EMBL/GenBank/DDBJ whole genome shotgun (WGS) entry which is preliminary data.</text>
</comment>
<proteinExistence type="predicted"/>
<dbReference type="Gene3D" id="1.10.10.10">
    <property type="entry name" value="Winged helix-like DNA-binding domain superfamily/Winged helix DNA-binding domain"/>
    <property type="match status" value="1"/>
</dbReference>
<dbReference type="PANTHER" id="PTHR30363">
    <property type="entry name" value="HTH-TYPE TRANSCRIPTIONAL REGULATOR SRLR-RELATED"/>
    <property type="match status" value="1"/>
</dbReference>
<evidence type="ECO:0000259" key="4">
    <source>
        <dbReference type="PROSITE" id="PS51000"/>
    </source>
</evidence>
<accession>A0A844GGD3</accession>
<dbReference type="InterPro" id="IPR037171">
    <property type="entry name" value="NagB/RpiA_transferase-like"/>
</dbReference>
<dbReference type="Pfam" id="PF00455">
    <property type="entry name" value="DeoRC"/>
    <property type="match status" value="1"/>
</dbReference>
<sequence>MLALERRNLILEKLQADKRVVVSELSQLYNVSEETIRRDLDKLEKEGLAIKSYGGAVINEDISIDLPFNVRKNQNVSGKQRMAEIAASLVNDGDHIFLDASTTAVFVAKALKEKERLTVITNSMEILLELSDVSGWNIISTGGVMKEGYLAFLGSKTDESIRSYYVDKVIFSCKALDREWGIMESQESFGSTKRAMMSSGHEKILVVDSSKFDQTAFSVAGSLKDVDIVVTDTKPADRWRIYFEKLGVECRYPV</sequence>
<dbReference type="GO" id="GO:0003700">
    <property type="term" value="F:DNA-binding transcription factor activity"/>
    <property type="evidence" value="ECO:0007669"/>
    <property type="project" value="InterPro"/>
</dbReference>
<dbReference type="SMART" id="SM00420">
    <property type="entry name" value="HTH_DEOR"/>
    <property type="match status" value="1"/>
</dbReference>
<protein>
    <submittedName>
        <fullName evidence="5">DeoR family transcriptional regulator</fullName>
    </submittedName>
</protein>
<dbReference type="PROSITE" id="PS00894">
    <property type="entry name" value="HTH_DEOR_1"/>
    <property type="match status" value="1"/>
</dbReference>